<comment type="function">
    <text evidence="7">Key enzyme in folate metabolism. Catalyzes an essential reaction for de novo glycine and purine synthesis, and for DNA precursor synthesis.</text>
</comment>
<dbReference type="Gene3D" id="3.40.430.10">
    <property type="entry name" value="Dihydrofolate Reductase, subunit A"/>
    <property type="match status" value="1"/>
</dbReference>
<dbReference type="PROSITE" id="PS51330">
    <property type="entry name" value="DHFR_2"/>
    <property type="match status" value="1"/>
</dbReference>
<reference evidence="9" key="1">
    <citation type="submission" date="2020-10" db="EMBL/GenBank/DDBJ databases">
        <authorList>
            <person name="Gilroy R."/>
        </authorList>
    </citation>
    <scope>NUCLEOTIDE SEQUENCE</scope>
    <source>
        <strain evidence="9">ChiSjej4B22-8349</strain>
    </source>
</reference>
<dbReference type="GO" id="GO:0046452">
    <property type="term" value="P:dihydrofolate metabolic process"/>
    <property type="evidence" value="ECO:0007669"/>
    <property type="project" value="TreeGrafter"/>
</dbReference>
<dbReference type="GO" id="GO:0050661">
    <property type="term" value="F:NADP binding"/>
    <property type="evidence" value="ECO:0007669"/>
    <property type="project" value="InterPro"/>
</dbReference>
<dbReference type="InterPro" id="IPR012259">
    <property type="entry name" value="DHFR"/>
</dbReference>
<evidence type="ECO:0000259" key="8">
    <source>
        <dbReference type="PROSITE" id="PS51330"/>
    </source>
</evidence>
<evidence type="ECO:0000256" key="7">
    <source>
        <dbReference type="PIRNR" id="PIRNR000194"/>
    </source>
</evidence>
<dbReference type="GO" id="GO:0006730">
    <property type="term" value="P:one-carbon metabolic process"/>
    <property type="evidence" value="ECO:0007669"/>
    <property type="project" value="UniProtKB-KW"/>
</dbReference>
<organism evidence="9 10">
    <name type="scientific">Candidatus Allocopromorpha excrementipullorum</name>
    <dbReference type="NCBI Taxonomy" id="2840743"/>
    <lineage>
        <taxon>Bacteria</taxon>
        <taxon>Bacillati</taxon>
        <taxon>Bacillota</taxon>
        <taxon>Clostridia</taxon>
        <taxon>Eubacteriales</taxon>
        <taxon>Eubacteriaceae</taxon>
        <taxon>Eubacteriaceae incertae sedis</taxon>
        <taxon>Candidatus Allocopromorpha</taxon>
    </lineage>
</organism>
<protein>
    <recommendedName>
        <fullName evidence="3 7">Dihydrofolate reductase</fullName>
        <ecNumber evidence="3 7">1.5.1.3</ecNumber>
    </recommendedName>
</protein>
<gene>
    <name evidence="9" type="ORF">IAD25_07855</name>
</gene>
<dbReference type="EMBL" id="DVOB01000163">
    <property type="protein sequence ID" value="HIU96600.1"/>
    <property type="molecule type" value="Genomic_DNA"/>
</dbReference>
<keyword evidence="5 7" id="KW-0521">NADP</keyword>
<comment type="similarity">
    <text evidence="2 7">Belongs to the dihydrofolate reductase family.</text>
</comment>
<evidence type="ECO:0000256" key="4">
    <source>
        <dbReference type="ARBA" id="ARBA00022563"/>
    </source>
</evidence>
<dbReference type="GO" id="GO:0005829">
    <property type="term" value="C:cytosol"/>
    <property type="evidence" value="ECO:0007669"/>
    <property type="project" value="TreeGrafter"/>
</dbReference>
<feature type="domain" description="DHFR" evidence="8">
    <location>
        <begin position="1"/>
        <end position="160"/>
    </location>
</feature>
<evidence type="ECO:0000313" key="9">
    <source>
        <dbReference type="EMBL" id="HIU96600.1"/>
    </source>
</evidence>
<evidence type="ECO:0000256" key="1">
    <source>
        <dbReference type="ARBA" id="ARBA00004903"/>
    </source>
</evidence>
<accession>A0A9D1N7M2</accession>
<dbReference type="InterPro" id="IPR024072">
    <property type="entry name" value="DHFR-like_dom_sf"/>
</dbReference>
<evidence type="ECO:0000256" key="2">
    <source>
        <dbReference type="ARBA" id="ARBA00009539"/>
    </source>
</evidence>
<reference evidence="9" key="2">
    <citation type="journal article" date="2021" name="PeerJ">
        <title>Extensive microbial diversity within the chicken gut microbiome revealed by metagenomics and culture.</title>
        <authorList>
            <person name="Gilroy R."/>
            <person name="Ravi A."/>
            <person name="Getino M."/>
            <person name="Pursley I."/>
            <person name="Horton D.L."/>
            <person name="Alikhan N.F."/>
            <person name="Baker D."/>
            <person name="Gharbi K."/>
            <person name="Hall N."/>
            <person name="Watson M."/>
            <person name="Adriaenssens E.M."/>
            <person name="Foster-Nyarko E."/>
            <person name="Jarju S."/>
            <person name="Secka A."/>
            <person name="Antonio M."/>
            <person name="Oren A."/>
            <person name="Chaudhuri R.R."/>
            <person name="La Ragione R."/>
            <person name="Hildebrand F."/>
            <person name="Pallen M.J."/>
        </authorList>
    </citation>
    <scope>NUCLEOTIDE SEQUENCE</scope>
    <source>
        <strain evidence="9">ChiSjej4B22-8349</strain>
    </source>
</reference>
<dbReference type="GO" id="GO:0004146">
    <property type="term" value="F:dihydrofolate reductase activity"/>
    <property type="evidence" value="ECO:0007669"/>
    <property type="project" value="UniProtKB-EC"/>
</dbReference>
<keyword evidence="6 7" id="KW-0560">Oxidoreductase</keyword>
<dbReference type="PANTHER" id="PTHR48069">
    <property type="entry name" value="DIHYDROFOLATE REDUCTASE"/>
    <property type="match status" value="1"/>
</dbReference>
<dbReference type="PRINTS" id="PR00070">
    <property type="entry name" value="DHFR"/>
</dbReference>
<dbReference type="PIRSF" id="PIRSF000194">
    <property type="entry name" value="DHFR"/>
    <property type="match status" value="1"/>
</dbReference>
<dbReference type="GO" id="GO:0046655">
    <property type="term" value="P:folic acid metabolic process"/>
    <property type="evidence" value="ECO:0007669"/>
    <property type="project" value="TreeGrafter"/>
</dbReference>
<proteinExistence type="inferred from homology"/>
<dbReference type="Pfam" id="PF00186">
    <property type="entry name" value="DHFR_1"/>
    <property type="match status" value="1"/>
</dbReference>
<name>A0A9D1N7M2_9FIRM</name>
<keyword evidence="4 7" id="KW-0554">One-carbon metabolism</keyword>
<dbReference type="InterPro" id="IPR001796">
    <property type="entry name" value="DHFR_dom"/>
</dbReference>
<dbReference type="SUPFAM" id="SSF53597">
    <property type="entry name" value="Dihydrofolate reductase-like"/>
    <property type="match status" value="1"/>
</dbReference>
<dbReference type="Proteomes" id="UP000824130">
    <property type="component" value="Unassembled WGS sequence"/>
</dbReference>
<evidence type="ECO:0000256" key="5">
    <source>
        <dbReference type="ARBA" id="ARBA00022857"/>
    </source>
</evidence>
<evidence type="ECO:0000256" key="6">
    <source>
        <dbReference type="ARBA" id="ARBA00023002"/>
    </source>
</evidence>
<sequence>MNAIVVVDKNWAIGKDGSLLVHLPGDLKYYRQKTLGKVIVVGRKTLESFPGGKPLPDRTNIVLTSDPAYGANGCIICHSKDEVMETIAGYDPEDVFIAGGSQIYEQFMEDCDGFYVTKIYDEFEADRYFPDLDAAGYKAIWESEMQQEKGIAYRFLKYSR</sequence>
<evidence type="ECO:0000313" key="10">
    <source>
        <dbReference type="Proteomes" id="UP000824130"/>
    </source>
</evidence>
<comment type="caution">
    <text evidence="9">The sequence shown here is derived from an EMBL/GenBank/DDBJ whole genome shotgun (WGS) entry which is preliminary data.</text>
</comment>
<dbReference type="EC" id="1.5.1.3" evidence="3 7"/>
<dbReference type="PANTHER" id="PTHR48069:SF3">
    <property type="entry name" value="DIHYDROFOLATE REDUCTASE"/>
    <property type="match status" value="1"/>
</dbReference>
<dbReference type="GO" id="GO:0046654">
    <property type="term" value="P:tetrahydrofolate biosynthetic process"/>
    <property type="evidence" value="ECO:0007669"/>
    <property type="project" value="InterPro"/>
</dbReference>
<dbReference type="CDD" id="cd00209">
    <property type="entry name" value="DHFR"/>
    <property type="match status" value="1"/>
</dbReference>
<evidence type="ECO:0000256" key="3">
    <source>
        <dbReference type="ARBA" id="ARBA00012856"/>
    </source>
</evidence>
<dbReference type="AlphaFoldDB" id="A0A9D1N7M2"/>
<comment type="pathway">
    <text evidence="1 7">Cofactor biosynthesis; tetrahydrofolate biosynthesis; 5,6,7,8-tetrahydrofolate from 7,8-dihydrofolate: step 1/1.</text>
</comment>
<comment type="catalytic activity">
    <reaction evidence="7">
        <text>(6S)-5,6,7,8-tetrahydrofolate + NADP(+) = 7,8-dihydrofolate + NADPH + H(+)</text>
        <dbReference type="Rhea" id="RHEA:15009"/>
        <dbReference type="ChEBI" id="CHEBI:15378"/>
        <dbReference type="ChEBI" id="CHEBI:57451"/>
        <dbReference type="ChEBI" id="CHEBI:57453"/>
        <dbReference type="ChEBI" id="CHEBI:57783"/>
        <dbReference type="ChEBI" id="CHEBI:58349"/>
        <dbReference type="EC" id="1.5.1.3"/>
    </reaction>
</comment>